<dbReference type="Gene3D" id="3.60.21.10">
    <property type="match status" value="1"/>
</dbReference>
<feature type="domain" description="Calcineurin-like phosphoesterase" evidence="1">
    <location>
        <begin position="5"/>
        <end position="232"/>
    </location>
</feature>
<dbReference type="PANTHER" id="PTHR37844">
    <property type="entry name" value="SER/THR PROTEIN PHOSPHATASE SUPERFAMILY (AFU_ORTHOLOGUE AFUA_1G14840)"/>
    <property type="match status" value="1"/>
</dbReference>
<proteinExistence type="predicted"/>
<reference evidence="2 3" key="1">
    <citation type="journal article" date="2024" name="IMA Fungus">
        <title>IMA Genome - F19 : A genome assembly and annotation guide to empower mycologists, including annotated draft genome sequences of Ceratocystis pirilliformis, Diaporthe australafricana, Fusarium ophioides, Paecilomyces lecythidis, and Sporothrix stenoceras.</title>
        <authorList>
            <person name="Aylward J."/>
            <person name="Wilson A.M."/>
            <person name="Visagie C.M."/>
            <person name="Spraker J."/>
            <person name="Barnes I."/>
            <person name="Buitendag C."/>
            <person name="Ceriani C."/>
            <person name="Del Mar Angel L."/>
            <person name="du Plessis D."/>
            <person name="Fuchs T."/>
            <person name="Gasser K."/>
            <person name="Kramer D."/>
            <person name="Li W."/>
            <person name="Munsamy K."/>
            <person name="Piso A."/>
            <person name="Price J.L."/>
            <person name="Sonnekus B."/>
            <person name="Thomas C."/>
            <person name="van der Nest A."/>
            <person name="van Dijk A."/>
            <person name="van Heerden A."/>
            <person name="van Vuuren N."/>
            <person name="Yilmaz N."/>
            <person name="Duong T.A."/>
            <person name="van der Merwe N.A."/>
            <person name="Wingfield M.J."/>
            <person name="Wingfield B.D."/>
        </authorList>
    </citation>
    <scope>NUCLEOTIDE SEQUENCE [LARGE SCALE GENOMIC DNA]</scope>
    <source>
        <strain evidence="2 3">CMW 18300</strain>
    </source>
</reference>
<protein>
    <recommendedName>
        <fullName evidence="1">Calcineurin-like phosphoesterase domain-containing protein</fullName>
    </recommendedName>
</protein>
<comment type="caution">
    <text evidence="2">The sequence shown here is derived from an EMBL/GenBank/DDBJ whole genome shotgun (WGS) entry which is preliminary data.</text>
</comment>
<organism evidence="2 3">
    <name type="scientific">Diaporthe australafricana</name>
    <dbReference type="NCBI Taxonomy" id="127596"/>
    <lineage>
        <taxon>Eukaryota</taxon>
        <taxon>Fungi</taxon>
        <taxon>Dikarya</taxon>
        <taxon>Ascomycota</taxon>
        <taxon>Pezizomycotina</taxon>
        <taxon>Sordariomycetes</taxon>
        <taxon>Sordariomycetidae</taxon>
        <taxon>Diaporthales</taxon>
        <taxon>Diaporthaceae</taxon>
        <taxon>Diaporthe</taxon>
    </lineage>
</organism>
<dbReference type="PANTHER" id="PTHR37844:SF2">
    <property type="entry name" value="SER_THR PROTEIN PHOSPHATASE SUPERFAMILY (AFU_ORTHOLOGUE AFUA_1G14840)"/>
    <property type="match status" value="1"/>
</dbReference>
<dbReference type="SUPFAM" id="SSF56300">
    <property type="entry name" value="Metallo-dependent phosphatases"/>
    <property type="match status" value="1"/>
</dbReference>
<dbReference type="Proteomes" id="UP001583177">
    <property type="component" value="Unassembled WGS sequence"/>
</dbReference>
<sequence length="270" mass="30421">MELQILSDLHLESPKAYDFYEIKPTAPYLALLGDIGCVSDPAYLTFLSAQVAQFRIVFHLLGNHEPYGSSWDTAITTLRAFEEANRRERAQSPDSGIGEYVLLDRDEFHLPQQNLTILGCTLFSDVPAASMTDVSLGLNDFFLIDGWTVEQHVEAHRRDVAWLNERVGSVEREHPGRRVVVLTHHSPTVDARTVNPRFAASKISSGFATDLSGEECWKGGNVVFWAFGHTHYNFERFHDEDTGKAVYSNQRGYYFAQAAGFVEDSMVKIE</sequence>
<evidence type="ECO:0000259" key="1">
    <source>
        <dbReference type="Pfam" id="PF00149"/>
    </source>
</evidence>
<dbReference type="InterPro" id="IPR004843">
    <property type="entry name" value="Calcineurin-like_PHP"/>
</dbReference>
<keyword evidence="3" id="KW-1185">Reference proteome</keyword>
<dbReference type="Pfam" id="PF00149">
    <property type="entry name" value="Metallophos"/>
    <property type="match status" value="1"/>
</dbReference>
<name>A0ABR3XBF0_9PEZI</name>
<evidence type="ECO:0000313" key="2">
    <source>
        <dbReference type="EMBL" id="KAL1872954.1"/>
    </source>
</evidence>
<accession>A0ABR3XBF0</accession>
<evidence type="ECO:0000313" key="3">
    <source>
        <dbReference type="Proteomes" id="UP001583177"/>
    </source>
</evidence>
<dbReference type="InterPro" id="IPR029052">
    <property type="entry name" value="Metallo-depent_PP-like"/>
</dbReference>
<dbReference type="EMBL" id="JAWRVE010000027">
    <property type="protein sequence ID" value="KAL1872954.1"/>
    <property type="molecule type" value="Genomic_DNA"/>
</dbReference>
<gene>
    <name evidence="2" type="ORF">Daus18300_004094</name>
</gene>